<dbReference type="PANTHER" id="PTHR11373">
    <property type="entry name" value="DEOXYNUCLEOSIDE TRIPHOSPHATE TRIPHOSPHOHYDROLASE"/>
    <property type="match status" value="1"/>
</dbReference>
<dbReference type="InterPro" id="IPR003607">
    <property type="entry name" value="HD/PDEase_dom"/>
</dbReference>
<dbReference type="PROSITE" id="PS51831">
    <property type="entry name" value="HD"/>
    <property type="match status" value="1"/>
</dbReference>
<reference evidence="2" key="1">
    <citation type="journal article" date="2020" name="mSystems">
        <title>Genome- and Community-Level Interaction Insights into Carbon Utilization and Element Cycling Functions of Hydrothermarchaeota in Hydrothermal Sediment.</title>
        <authorList>
            <person name="Zhou Z."/>
            <person name="Liu Y."/>
            <person name="Xu W."/>
            <person name="Pan J."/>
            <person name="Luo Z.H."/>
            <person name="Li M."/>
        </authorList>
    </citation>
    <scope>NUCLEOTIDE SEQUENCE [LARGE SCALE GENOMIC DNA]</scope>
    <source>
        <strain evidence="2">SpSt-732</strain>
    </source>
</reference>
<dbReference type="GO" id="GO:0008832">
    <property type="term" value="F:dGTPase activity"/>
    <property type="evidence" value="ECO:0007669"/>
    <property type="project" value="TreeGrafter"/>
</dbReference>
<dbReference type="CDD" id="cd00077">
    <property type="entry name" value="HDc"/>
    <property type="match status" value="1"/>
</dbReference>
<dbReference type="AlphaFoldDB" id="A0A7C4BBW8"/>
<organism evidence="2">
    <name type="scientific">Ignisphaera aggregans</name>
    <dbReference type="NCBI Taxonomy" id="334771"/>
    <lineage>
        <taxon>Archaea</taxon>
        <taxon>Thermoproteota</taxon>
        <taxon>Thermoprotei</taxon>
        <taxon>Desulfurococcales</taxon>
        <taxon>Desulfurococcaceae</taxon>
        <taxon>Ignisphaera</taxon>
    </lineage>
</organism>
<evidence type="ECO:0000259" key="1">
    <source>
        <dbReference type="PROSITE" id="PS51831"/>
    </source>
</evidence>
<sequence length="434" mass="49980">MLYKRKNRLFSKAGVKKVYDEVHGYIDLTDVELQIVDTPYFQRLRFIKQLAAAWYVYPGATHTRFSHSLGVAHLMGLIAENFAAQGYIHSHEDVQILRLAALLHDIGHTPFSHAIEPMYRNAVGIGHEEISRLIILNSSIRDILDYFGYDPKTITAIIEGRYKEPLYNQLLSSDIDVDRMDYLIRDALHTGVTYGIIDLHRIVSTLVIDGDGNLAILDKGIDALENFYLARLHMYRAVYYHKTVVGYETLLGRIYEMLCQHYSDTLLPKSVNDIKKLIADGDIALWHDDWLMGYIINLYRNASTQQKLKELIEAFLFRKGYKVLLDMSKFSDHPLDIEEDKDVGYLKTIAKDLERNLSSHELALFIDDIRIVEEDPHVTPKVILGGKQSTMLTNIESSVVLRLPRRYHVKRLYALSKVWEKALDTIQNKVQLDA</sequence>
<gene>
    <name evidence="2" type="ORF">ENV14_02945</name>
</gene>
<dbReference type="PANTHER" id="PTHR11373:SF4">
    <property type="entry name" value="DEOXYNUCLEOSIDE TRIPHOSPHATE TRIPHOSPHOHYDROLASE SAMHD1"/>
    <property type="match status" value="1"/>
</dbReference>
<dbReference type="Pfam" id="PF01966">
    <property type="entry name" value="HD"/>
    <property type="match status" value="1"/>
</dbReference>
<dbReference type="SUPFAM" id="SSF109604">
    <property type="entry name" value="HD-domain/PDEase-like"/>
    <property type="match status" value="1"/>
</dbReference>
<dbReference type="GO" id="GO:0006203">
    <property type="term" value="P:dGTP catabolic process"/>
    <property type="evidence" value="ECO:0007669"/>
    <property type="project" value="TreeGrafter"/>
</dbReference>
<dbReference type="Gene3D" id="1.10.3210.10">
    <property type="entry name" value="Hypothetical protein af1432"/>
    <property type="match status" value="1"/>
</dbReference>
<dbReference type="InterPro" id="IPR045509">
    <property type="entry name" value="HD_assoc_2"/>
</dbReference>
<name>A0A7C4BBW8_9CREN</name>
<dbReference type="Pfam" id="PF19276">
    <property type="entry name" value="HD_assoc_2"/>
    <property type="match status" value="1"/>
</dbReference>
<feature type="domain" description="HD" evidence="1">
    <location>
        <begin position="64"/>
        <end position="183"/>
    </location>
</feature>
<evidence type="ECO:0000313" key="2">
    <source>
        <dbReference type="EMBL" id="HGI87340.1"/>
    </source>
</evidence>
<proteinExistence type="predicted"/>
<dbReference type="InterPro" id="IPR050135">
    <property type="entry name" value="dGTPase-like"/>
</dbReference>
<dbReference type="SMART" id="SM00471">
    <property type="entry name" value="HDc"/>
    <property type="match status" value="1"/>
</dbReference>
<comment type="caution">
    <text evidence="2">The sequence shown here is derived from an EMBL/GenBank/DDBJ whole genome shotgun (WGS) entry which is preliminary data.</text>
</comment>
<dbReference type="InterPro" id="IPR006674">
    <property type="entry name" value="HD_domain"/>
</dbReference>
<accession>A0A7C4BBW8</accession>
<dbReference type="EMBL" id="DTFF01000024">
    <property type="protein sequence ID" value="HGI87340.1"/>
    <property type="molecule type" value="Genomic_DNA"/>
</dbReference>
<protein>
    <submittedName>
        <fullName evidence="2">HD domain-containing protein</fullName>
    </submittedName>
</protein>